<evidence type="ECO:0000259" key="1">
    <source>
        <dbReference type="Pfam" id="PF03478"/>
    </source>
</evidence>
<protein>
    <submittedName>
        <fullName evidence="2">OLC1v1030210C1</fullName>
    </submittedName>
</protein>
<keyword evidence="3" id="KW-1185">Reference proteome</keyword>
<dbReference type="InterPro" id="IPR050942">
    <property type="entry name" value="F-box_BR-signaling"/>
</dbReference>
<dbReference type="EMBL" id="OX459119">
    <property type="protein sequence ID" value="CAI9094465.1"/>
    <property type="molecule type" value="Genomic_DNA"/>
</dbReference>
<dbReference type="Pfam" id="PF03478">
    <property type="entry name" value="Beta-prop_KIB1-4"/>
    <property type="match status" value="1"/>
</dbReference>
<gene>
    <name evidence="2" type="ORF">OLC1_LOCUS5625</name>
</gene>
<organism evidence="2 3">
    <name type="scientific">Oldenlandia corymbosa var. corymbosa</name>
    <dbReference type="NCBI Taxonomy" id="529605"/>
    <lineage>
        <taxon>Eukaryota</taxon>
        <taxon>Viridiplantae</taxon>
        <taxon>Streptophyta</taxon>
        <taxon>Embryophyta</taxon>
        <taxon>Tracheophyta</taxon>
        <taxon>Spermatophyta</taxon>
        <taxon>Magnoliopsida</taxon>
        <taxon>eudicotyledons</taxon>
        <taxon>Gunneridae</taxon>
        <taxon>Pentapetalae</taxon>
        <taxon>asterids</taxon>
        <taxon>lamiids</taxon>
        <taxon>Gentianales</taxon>
        <taxon>Rubiaceae</taxon>
        <taxon>Rubioideae</taxon>
        <taxon>Spermacoceae</taxon>
        <taxon>Hedyotis-Oldenlandia complex</taxon>
        <taxon>Oldenlandia</taxon>
    </lineage>
</organism>
<dbReference type="AlphaFoldDB" id="A0AAV1CGA2"/>
<dbReference type="InterPro" id="IPR005174">
    <property type="entry name" value="KIB1-4_b-propeller"/>
</dbReference>
<evidence type="ECO:0000313" key="3">
    <source>
        <dbReference type="Proteomes" id="UP001161247"/>
    </source>
</evidence>
<dbReference type="SUPFAM" id="SSF50965">
    <property type="entry name" value="Galactose oxidase, central domain"/>
    <property type="match status" value="1"/>
</dbReference>
<accession>A0AAV1CGA2</accession>
<proteinExistence type="predicted"/>
<evidence type="ECO:0000313" key="2">
    <source>
        <dbReference type="EMBL" id="CAI9094465.1"/>
    </source>
</evidence>
<sequence>MEPWRDWSGLLPELLAEISMRIPSIEEFMAFRGVCSPWRAAANKDKFVQSCPAIPLLMLLGRRCGRFGWLFTLDNDSEEANLLNPFSRSLSHLSNLTNFPGYAYYKFPNIRKAVLSANPSHTSDFVVLMVIHRDLVFWRPSESTWTGIEWHSGDHVGGHAFADAKYYNDKFYAIDFGVQVWVWDSSLKVAHLLFRVDHPPLSHFRKTYLVESSNGELLVVWPDGVLYDEVMITDVEVIQLDVAQYKWKKITSLGKDAIFLVGGNSAAICIAGSTSFPDLISSNCIYFANDCGK</sequence>
<name>A0AAV1CGA2_OLDCO</name>
<dbReference type="InterPro" id="IPR011043">
    <property type="entry name" value="Gal_Oxase/kelch_b-propeller"/>
</dbReference>
<feature type="domain" description="KIB1-4 beta-propeller" evidence="1">
    <location>
        <begin position="64"/>
        <end position="289"/>
    </location>
</feature>
<dbReference type="PANTHER" id="PTHR44259">
    <property type="entry name" value="OS07G0183000 PROTEIN-RELATED"/>
    <property type="match status" value="1"/>
</dbReference>
<dbReference type="Proteomes" id="UP001161247">
    <property type="component" value="Chromosome 2"/>
</dbReference>
<reference evidence="2" key="1">
    <citation type="submission" date="2023-03" db="EMBL/GenBank/DDBJ databases">
        <authorList>
            <person name="Julca I."/>
        </authorList>
    </citation>
    <scope>NUCLEOTIDE SEQUENCE</scope>
</reference>
<dbReference type="PANTHER" id="PTHR44259:SF108">
    <property type="entry name" value="F-BOX PROTEIN SKIP23-LIKE"/>
    <property type="match status" value="1"/>
</dbReference>